<evidence type="ECO:0000256" key="1">
    <source>
        <dbReference type="SAM" id="Phobius"/>
    </source>
</evidence>
<keyword evidence="1" id="KW-0472">Membrane</keyword>
<name>A0A9P4UFN5_9PLEO</name>
<comment type="caution">
    <text evidence="2">The sequence shown here is derived from an EMBL/GenBank/DDBJ whole genome shotgun (WGS) entry which is preliminary data.</text>
</comment>
<dbReference type="Proteomes" id="UP000799764">
    <property type="component" value="Unassembled WGS sequence"/>
</dbReference>
<evidence type="ECO:0000313" key="3">
    <source>
        <dbReference type="Proteomes" id="UP000799764"/>
    </source>
</evidence>
<feature type="transmembrane region" description="Helical" evidence="1">
    <location>
        <begin position="34"/>
        <end position="56"/>
    </location>
</feature>
<dbReference type="EMBL" id="MU001493">
    <property type="protein sequence ID" value="KAF2450214.1"/>
    <property type="molecule type" value="Genomic_DNA"/>
</dbReference>
<evidence type="ECO:0000313" key="2">
    <source>
        <dbReference type="EMBL" id="KAF2450214.1"/>
    </source>
</evidence>
<gene>
    <name evidence="2" type="ORF">P171DRAFT_438900</name>
</gene>
<dbReference type="OrthoDB" id="3789205at2759"/>
<keyword evidence="1" id="KW-1133">Transmembrane helix</keyword>
<accession>A0A9P4UFN5</accession>
<protein>
    <submittedName>
        <fullName evidence="2">Uncharacterized protein</fullName>
    </submittedName>
</protein>
<dbReference type="AlphaFoldDB" id="A0A9P4UFN5"/>
<proteinExistence type="predicted"/>
<keyword evidence="1" id="KW-0812">Transmembrane</keyword>
<reference evidence="2" key="1">
    <citation type="journal article" date="2020" name="Stud. Mycol.">
        <title>101 Dothideomycetes genomes: a test case for predicting lifestyles and emergence of pathogens.</title>
        <authorList>
            <person name="Haridas S."/>
            <person name="Albert R."/>
            <person name="Binder M."/>
            <person name="Bloem J."/>
            <person name="Labutti K."/>
            <person name="Salamov A."/>
            <person name="Andreopoulos B."/>
            <person name="Baker S."/>
            <person name="Barry K."/>
            <person name="Bills G."/>
            <person name="Bluhm B."/>
            <person name="Cannon C."/>
            <person name="Castanera R."/>
            <person name="Culley D."/>
            <person name="Daum C."/>
            <person name="Ezra D."/>
            <person name="Gonzalez J."/>
            <person name="Henrissat B."/>
            <person name="Kuo A."/>
            <person name="Liang C."/>
            <person name="Lipzen A."/>
            <person name="Lutzoni F."/>
            <person name="Magnuson J."/>
            <person name="Mondo S."/>
            <person name="Nolan M."/>
            <person name="Ohm R."/>
            <person name="Pangilinan J."/>
            <person name="Park H.-J."/>
            <person name="Ramirez L."/>
            <person name="Alfaro M."/>
            <person name="Sun H."/>
            <person name="Tritt A."/>
            <person name="Yoshinaga Y."/>
            <person name="Zwiers L.-H."/>
            <person name="Turgeon B."/>
            <person name="Goodwin S."/>
            <person name="Spatafora J."/>
            <person name="Crous P."/>
            <person name="Grigoriev I."/>
        </authorList>
    </citation>
    <scope>NUCLEOTIDE SEQUENCE</scope>
    <source>
        <strain evidence="2">CBS 690.94</strain>
    </source>
</reference>
<sequence length="140" mass="16311">MPPFPTTVNTSLLHLRNELEAAQAANEKYNPFKVILAVLGILALQMLFIVIVYFAWSRRQKKKALEQRNSKDFAMVELFGGSQHVKGLNKDDFEDVDLKSGDRKKKAVTRWSFARHFAKSRDKDPPKRKFAYYVRHSKKR</sequence>
<organism evidence="2 3">
    <name type="scientific">Karstenula rhodostoma CBS 690.94</name>
    <dbReference type="NCBI Taxonomy" id="1392251"/>
    <lineage>
        <taxon>Eukaryota</taxon>
        <taxon>Fungi</taxon>
        <taxon>Dikarya</taxon>
        <taxon>Ascomycota</taxon>
        <taxon>Pezizomycotina</taxon>
        <taxon>Dothideomycetes</taxon>
        <taxon>Pleosporomycetidae</taxon>
        <taxon>Pleosporales</taxon>
        <taxon>Massarineae</taxon>
        <taxon>Didymosphaeriaceae</taxon>
        <taxon>Karstenula</taxon>
    </lineage>
</organism>
<keyword evidence="3" id="KW-1185">Reference proteome</keyword>